<evidence type="ECO:0000256" key="2">
    <source>
        <dbReference type="ARBA" id="ARBA00004696"/>
    </source>
</evidence>
<dbReference type="OrthoDB" id="9804217at2"/>
<keyword evidence="6 8" id="KW-0057">Aromatic amino acid biosynthesis</keyword>
<dbReference type="GO" id="GO:0004640">
    <property type="term" value="F:phosphoribosylanthranilate isomerase activity"/>
    <property type="evidence" value="ECO:0007669"/>
    <property type="project" value="TreeGrafter"/>
</dbReference>
<dbReference type="NCBIfam" id="NF001370">
    <property type="entry name" value="PRK00278.1-2"/>
    <property type="match status" value="1"/>
</dbReference>
<dbReference type="SUPFAM" id="SSF51366">
    <property type="entry name" value="Ribulose-phoshate binding barrel"/>
    <property type="match status" value="1"/>
</dbReference>
<dbReference type="NCBIfam" id="NF001373">
    <property type="entry name" value="PRK00278.1-6"/>
    <property type="match status" value="1"/>
</dbReference>
<evidence type="ECO:0000256" key="8">
    <source>
        <dbReference type="HAMAP-Rule" id="MF_00134"/>
    </source>
</evidence>
<dbReference type="Gene3D" id="3.20.20.70">
    <property type="entry name" value="Aldolase class I"/>
    <property type="match status" value="1"/>
</dbReference>
<evidence type="ECO:0000313" key="10">
    <source>
        <dbReference type="EMBL" id="VVO14101.1"/>
    </source>
</evidence>
<evidence type="ECO:0000256" key="7">
    <source>
        <dbReference type="ARBA" id="ARBA00023239"/>
    </source>
</evidence>
<sequence length="278" mass="30163">MSVPTVLENILARKVQEVAERSARVSLAELESLAKAADAPRGFAKALLTQAKLKQPAVIAEIKKASPSKGVIRENFVPADIARSYEKGGATCLSVLTDIDYFQGADAYLQQARAACKLPVIRKDFMIDPYQIVEARALGADCVLLIVSALDDVKMAELAAVAKSVGLDVLVEVHDGDELDRALKTLDTPLVGVNNRNLHTFDVSLETTLDLLPRIPRDRLVITESGILNRADVELMEISDVYAFLVGEAFMRAESPGTELQRLFFPERGVAVSGSTLD</sequence>
<feature type="domain" description="Indole-3-glycerol phosphate synthase" evidence="9">
    <location>
        <begin position="7"/>
        <end position="262"/>
    </location>
</feature>
<keyword evidence="5 8" id="KW-0822">Tryptophan biosynthesis</keyword>
<dbReference type="NCBIfam" id="NF001377">
    <property type="entry name" value="PRK00278.2-4"/>
    <property type="match status" value="1"/>
</dbReference>
<proteinExistence type="inferred from homology"/>
<dbReference type="PANTHER" id="PTHR22854:SF2">
    <property type="entry name" value="INDOLE-3-GLYCEROL-PHOSPHATE SYNTHASE"/>
    <property type="match status" value="1"/>
</dbReference>
<dbReference type="RefSeq" id="WP_150634267.1">
    <property type="nucleotide sequence ID" value="NZ_CABVHI010000057.1"/>
</dbReference>
<keyword evidence="4 8" id="KW-0210">Decarboxylase</keyword>
<dbReference type="GO" id="GO:0004425">
    <property type="term" value="F:indole-3-glycerol-phosphate synthase activity"/>
    <property type="evidence" value="ECO:0007669"/>
    <property type="project" value="UniProtKB-UniRule"/>
</dbReference>
<evidence type="ECO:0000256" key="6">
    <source>
        <dbReference type="ARBA" id="ARBA00023141"/>
    </source>
</evidence>
<accession>A0A5E6XEL4</accession>
<keyword evidence="3 8" id="KW-0028">Amino-acid biosynthesis</keyword>
<dbReference type="EC" id="4.1.1.48" evidence="8"/>
<dbReference type="HAMAP" id="MF_00134_B">
    <property type="entry name" value="IGPS_B"/>
    <property type="match status" value="1"/>
</dbReference>
<dbReference type="GO" id="GO:0000162">
    <property type="term" value="P:L-tryptophan biosynthetic process"/>
    <property type="evidence" value="ECO:0007669"/>
    <property type="project" value="UniProtKB-UniRule"/>
</dbReference>
<dbReference type="CDD" id="cd00331">
    <property type="entry name" value="IGPS"/>
    <property type="match status" value="1"/>
</dbReference>
<evidence type="ECO:0000256" key="4">
    <source>
        <dbReference type="ARBA" id="ARBA00022793"/>
    </source>
</evidence>
<comment type="pathway">
    <text evidence="2 8">Amino-acid biosynthesis; L-tryptophan biosynthesis; L-tryptophan from chorismate: step 4/5.</text>
</comment>
<organism evidence="10 11">
    <name type="scientific">Pseudomonas fluorescens</name>
    <dbReference type="NCBI Taxonomy" id="294"/>
    <lineage>
        <taxon>Bacteria</taxon>
        <taxon>Pseudomonadati</taxon>
        <taxon>Pseudomonadota</taxon>
        <taxon>Gammaproteobacteria</taxon>
        <taxon>Pseudomonadales</taxon>
        <taxon>Pseudomonadaceae</taxon>
        <taxon>Pseudomonas</taxon>
    </lineage>
</organism>
<dbReference type="PANTHER" id="PTHR22854">
    <property type="entry name" value="TRYPTOPHAN BIOSYNTHESIS PROTEIN"/>
    <property type="match status" value="1"/>
</dbReference>
<gene>
    <name evidence="8 10" type="primary">trpC</name>
    <name evidence="10" type="ORF">PS704_03689</name>
</gene>
<dbReference type="FunFam" id="3.20.20.70:FF:000024">
    <property type="entry name" value="Indole-3-glycerol phosphate synthase"/>
    <property type="match status" value="1"/>
</dbReference>
<dbReference type="InterPro" id="IPR045186">
    <property type="entry name" value="Indole-3-glycerol_P_synth"/>
</dbReference>
<dbReference type="InterPro" id="IPR013798">
    <property type="entry name" value="Indole-3-glycerol_P_synth_dom"/>
</dbReference>
<dbReference type="Proteomes" id="UP000326557">
    <property type="component" value="Unassembled WGS sequence"/>
</dbReference>
<keyword evidence="7 8" id="KW-0456">Lyase</keyword>
<evidence type="ECO:0000259" key="9">
    <source>
        <dbReference type="Pfam" id="PF00218"/>
    </source>
</evidence>
<evidence type="ECO:0000256" key="1">
    <source>
        <dbReference type="ARBA" id="ARBA00001633"/>
    </source>
</evidence>
<dbReference type="Pfam" id="PF00218">
    <property type="entry name" value="IGPS"/>
    <property type="match status" value="1"/>
</dbReference>
<comment type="similarity">
    <text evidence="8">Belongs to the TrpC family.</text>
</comment>
<dbReference type="AlphaFoldDB" id="A0A5E6XEL4"/>
<dbReference type="PROSITE" id="PS00614">
    <property type="entry name" value="IGPS"/>
    <property type="match status" value="1"/>
</dbReference>
<reference evidence="10 11" key="1">
    <citation type="submission" date="2019-09" db="EMBL/GenBank/DDBJ databases">
        <authorList>
            <person name="Chandra G."/>
            <person name="Truman W A."/>
        </authorList>
    </citation>
    <scope>NUCLEOTIDE SEQUENCE [LARGE SCALE GENOMIC DNA]</scope>
    <source>
        <strain evidence="10">PS704</strain>
    </source>
</reference>
<evidence type="ECO:0000313" key="11">
    <source>
        <dbReference type="Proteomes" id="UP000326557"/>
    </source>
</evidence>
<dbReference type="InterPro" id="IPR013785">
    <property type="entry name" value="Aldolase_TIM"/>
</dbReference>
<dbReference type="InterPro" id="IPR001468">
    <property type="entry name" value="Indole-3-GlycerolPSynthase_CS"/>
</dbReference>
<evidence type="ECO:0000256" key="3">
    <source>
        <dbReference type="ARBA" id="ARBA00022605"/>
    </source>
</evidence>
<dbReference type="InterPro" id="IPR011060">
    <property type="entry name" value="RibuloseP-bd_barrel"/>
</dbReference>
<dbReference type="UniPathway" id="UPA00035">
    <property type="reaction ID" value="UER00043"/>
</dbReference>
<dbReference type="EMBL" id="CABVHP010000010">
    <property type="protein sequence ID" value="VVO14101.1"/>
    <property type="molecule type" value="Genomic_DNA"/>
</dbReference>
<protein>
    <recommendedName>
        <fullName evidence="8">Indole-3-glycerol phosphate synthase</fullName>
        <shortName evidence="8">IGPS</shortName>
        <ecNumber evidence="8">4.1.1.48</ecNumber>
    </recommendedName>
</protein>
<evidence type="ECO:0000256" key="5">
    <source>
        <dbReference type="ARBA" id="ARBA00022822"/>
    </source>
</evidence>
<name>A0A5E6XEL4_PSEFL</name>
<comment type="catalytic activity">
    <reaction evidence="1 8">
        <text>1-(2-carboxyphenylamino)-1-deoxy-D-ribulose 5-phosphate + H(+) = (1S,2R)-1-C-(indol-3-yl)glycerol 3-phosphate + CO2 + H2O</text>
        <dbReference type="Rhea" id="RHEA:23476"/>
        <dbReference type="ChEBI" id="CHEBI:15377"/>
        <dbReference type="ChEBI" id="CHEBI:15378"/>
        <dbReference type="ChEBI" id="CHEBI:16526"/>
        <dbReference type="ChEBI" id="CHEBI:58613"/>
        <dbReference type="ChEBI" id="CHEBI:58866"/>
        <dbReference type="EC" id="4.1.1.48"/>
    </reaction>
</comment>